<organism evidence="3 4">
    <name type="scientific">Novosphingobium fuchskuhlense</name>
    <dbReference type="NCBI Taxonomy" id="1117702"/>
    <lineage>
        <taxon>Bacteria</taxon>
        <taxon>Pseudomonadati</taxon>
        <taxon>Pseudomonadota</taxon>
        <taxon>Alphaproteobacteria</taxon>
        <taxon>Sphingomonadales</taxon>
        <taxon>Sphingomonadaceae</taxon>
        <taxon>Novosphingobium</taxon>
    </lineage>
</organism>
<name>A0A117UWH6_9SPHN</name>
<dbReference type="STRING" id="1117702.AQZ52_02065"/>
<dbReference type="InterPro" id="IPR051534">
    <property type="entry name" value="CBASS_pafABC_assoc_protein"/>
</dbReference>
<protein>
    <submittedName>
        <fullName evidence="3">Uncharacterized protein</fullName>
    </submittedName>
</protein>
<gene>
    <name evidence="3" type="ORF">AQZ52_02065</name>
</gene>
<dbReference type="EMBL" id="LLZS01000003">
    <property type="protein sequence ID" value="KUR72115.1"/>
    <property type="molecule type" value="Genomic_DNA"/>
</dbReference>
<dbReference type="Proteomes" id="UP000058012">
    <property type="component" value="Unassembled WGS sequence"/>
</dbReference>
<proteinExistence type="predicted"/>
<dbReference type="Pfam" id="PF13280">
    <property type="entry name" value="WYL"/>
    <property type="match status" value="1"/>
</dbReference>
<sequence>MAALLRVNRRTAERMRDVIAAHFDLEVLQDGRNRSWRIAGKLGRMFTKPNAVELATLAEEVSALRASRQDARADVLAGLQAKVQSALDLAARTRIAPDIEALNIAQRMFVPAGPCIPVAGEVFAVIQNAIMAGVMVEFKYQADGKPKPEWRRVTPYGLVQGPLSYLIAKVPGEHMQPVNYRLDRMSEIALSDRIAENISGFDLDEWMSRSFGIWQGEIYPVSLKVLTHAAERARHWRFHRNQMVEEMADGSLRIQFAAGGMRELAQHLCMWAGDIVIEGPAELRSDYVGIADAVLASAHLSSG</sequence>
<evidence type="ECO:0000259" key="2">
    <source>
        <dbReference type="Pfam" id="PF25583"/>
    </source>
</evidence>
<dbReference type="Pfam" id="PF25583">
    <property type="entry name" value="WCX"/>
    <property type="match status" value="1"/>
</dbReference>
<dbReference type="PANTHER" id="PTHR34580:SF1">
    <property type="entry name" value="PROTEIN PAFC"/>
    <property type="match status" value="1"/>
</dbReference>
<evidence type="ECO:0000259" key="1">
    <source>
        <dbReference type="Pfam" id="PF13280"/>
    </source>
</evidence>
<dbReference type="InterPro" id="IPR057727">
    <property type="entry name" value="WCX_dom"/>
</dbReference>
<evidence type="ECO:0000313" key="4">
    <source>
        <dbReference type="Proteomes" id="UP000058012"/>
    </source>
</evidence>
<keyword evidence="4" id="KW-1185">Reference proteome</keyword>
<comment type="caution">
    <text evidence="3">The sequence shown here is derived from an EMBL/GenBank/DDBJ whole genome shotgun (WGS) entry which is preliminary data.</text>
</comment>
<dbReference type="InterPro" id="IPR026881">
    <property type="entry name" value="WYL_dom"/>
</dbReference>
<accession>A0A117UWH6</accession>
<dbReference type="PANTHER" id="PTHR34580">
    <property type="match status" value="1"/>
</dbReference>
<reference evidence="3 4" key="1">
    <citation type="submission" date="2015-10" db="EMBL/GenBank/DDBJ databases">
        <title>Draft genome sequence of Novosphingobium fuchskuhlense DSM 25065 isolated from a surface water sample of the southwest basin of Lake Grosse Fuchskuhle.</title>
        <authorList>
            <person name="Ruckert C."/>
            <person name="Winkler A."/>
            <person name="Glaeser J."/>
            <person name="Grossart H.-P."/>
            <person name="Kalinowski J."/>
            <person name="Glaeser S."/>
        </authorList>
    </citation>
    <scope>NUCLEOTIDE SEQUENCE [LARGE SCALE GENOMIC DNA]</scope>
    <source>
        <strain evidence="3 4">FNE08-7</strain>
    </source>
</reference>
<dbReference type="PROSITE" id="PS52050">
    <property type="entry name" value="WYL"/>
    <property type="match status" value="1"/>
</dbReference>
<dbReference type="AlphaFoldDB" id="A0A117UWH6"/>
<feature type="domain" description="WYL" evidence="1">
    <location>
        <begin position="121"/>
        <end position="189"/>
    </location>
</feature>
<feature type="domain" description="WCX" evidence="2">
    <location>
        <begin position="219"/>
        <end position="294"/>
    </location>
</feature>
<evidence type="ECO:0000313" key="3">
    <source>
        <dbReference type="EMBL" id="KUR72115.1"/>
    </source>
</evidence>